<feature type="compositionally biased region" description="Polar residues" evidence="8">
    <location>
        <begin position="278"/>
        <end position="287"/>
    </location>
</feature>
<reference evidence="11" key="1">
    <citation type="submission" date="2023-06" db="EMBL/GenBank/DDBJ databases">
        <title>Male Hemibagrus guttatus genome.</title>
        <authorList>
            <person name="Bian C."/>
        </authorList>
    </citation>
    <scope>NUCLEOTIDE SEQUENCE</scope>
    <source>
        <strain evidence="11">Male_cb2023</strain>
        <tissue evidence="11">Muscle</tissue>
    </source>
</reference>
<evidence type="ECO:0000256" key="3">
    <source>
        <dbReference type="ARBA" id="ARBA00022729"/>
    </source>
</evidence>
<proteinExistence type="predicted"/>
<dbReference type="FunFam" id="2.60.40.10:FF:000095">
    <property type="entry name" value="immunoglobulin superfamily member 11 isoform X1"/>
    <property type="match status" value="1"/>
</dbReference>
<keyword evidence="4 9" id="KW-1133">Transmembrane helix</keyword>
<feature type="non-terminal residue" evidence="11">
    <location>
        <position position="403"/>
    </location>
</feature>
<feature type="compositionally biased region" description="Polar residues" evidence="8">
    <location>
        <begin position="382"/>
        <end position="403"/>
    </location>
</feature>
<name>A0AAE0QJW4_9TELE</name>
<dbReference type="InterPro" id="IPR003598">
    <property type="entry name" value="Ig_sub2"/>
</dbReference>
<dbReference type="GO" id="GO:0005912">
    <property type="term" value="C:adherens junction"/>
    <property type="evidence" value="ECO:0007669"/>
    <property type="project" value="TreeGrafter"/>
</dbReference>
<feature type="compositionally biased region" description="Low complexity" evidence="8">
    <location>
        <begin position="340"/>
        <end position="360"/>
    </location>
</feature>
<accession>A0AAE0QJW4</accession>
<evidence type="ECO:0000256" key="9">
    <source>
        <dbReference type="SAM" id="Phobius"/>
    </source>
</evidence>
<evidence type="ECO:0000256" key="2">
    <source>
        <dbReference type="ARBA" id="ARBA00022692"/>
    </source>
</evidence>
<dbReference type="PANTHER" id="PTHR44549:SF1">
    <property type="entry name" value="ENDOTHELIAL CELL-SELECTIVE ADHESION MOLECULE"/>
    <property type="match status" value="1"/>
</dbReference>
<protein>
    <recommendedName>
        <fullName evidence="10">Ig-like domain-containing protein</fullName>
    </recommendedName>
</protein>
<dbReference type="GO" id="GO:0005886">
    <property type="term" value="C:plasma membrane"/>
    <property type="evidence" value="ECO:0007669"/>
    <property type="project" value="TreeGrafter"/>
</dbReference>
<keyword evidence="7" id="KW-0393">Immunoglobulin domain</keyword>
<dbReference type="GO" id="GO:0098632">
    <property type="term" value="F:cell-cell adhesion mediator activity"/>
    <property type="evidence" value="ECO:0007669"/>
    <property type="project" value="TreeGrafter"/>
</dbReference>
<feature type="transmembrane region" description="Helical" evidence="9">
    <location>
        <begin position="216"/>
        <end position="239"/>
    </location>
</feature>
<comment type="caution">
    <text evidence="11">The sequence shown here is derived from an EMBL/GenBank/DDBJ whole genome shotgun (WGS) entry which is preliminary data.</text>
</comment>
<dbReference type="CDD" id="cd00096">
    <property type="entry name" value="Ig"/>
    <property type="match status" value="1"/>
</dbReference>
<evidence type="ECO:0000256" key="4">
    <source>
        <dbReference type="ARBA" id="ARBA00022989"/>
    </source>
</evidence>
<dbReference type="SMART" id="SM00408">
    <property type="entry name" value="IGc2"/>
    <property type="match status" value="1"/>
</dbReference>
<dbReference type="InterPro" id="IPR007110">
    <property type="entry name" value="Ig-like_dom"/>
</dbReference>
<dbReference type="SUPFAM" id="SSF48726">
    <property type="entry name" value="Immunoglobulin"/>
    <property type="match status" value="2"/>
</dbReference>
<evidence type="ECO:0000256" key="8">
    <source>
        <dbReference type="SAM" id="MobiDB-lite"/>
    </source>
</evidence>
<dbReference type="InterPro" id="IPR013783">
    <property type="entry name" value="Ig-like_fold"/>
</dbReference>
<dbReference type="InterPro" id="IPR036179">
    <property type="entry name" value="Ig-like_dom_sf"/>
</dbReference>
<evidence type="ECO:0000256" key="1">
    <source>
        <dbReference type="ARBA" id="ARBA00004479"/>
    </source>
</evidence>
<evidence type="ECO:0000256" key="6">
    <source>
        <dbReference type="ARBA" id="ARBA00023157"/>
    </source>
</evidence>
<feature type="compositionally biased region" description="Polar residues" evidence="8">
    <location>
        <begin position="312"/>
        <end position="322"/>
    </location>
</feature>
<keyword evidence="6" id="KW-1015">Disulfide bond</keyword>
<dbReference type="InterPro" id="IPR003599">
    <property type="entry name" value="Ig_sub"/>
</dbReference>
<sequence length="403" mass="43100">MENGLLAQLQLPQTNVVVIQRQMAVLQATYSGADLSKATIIWNYLADELQMLISYINGEVVSGQTYRDRVGFVNQMPNNILSIYINNTVESDSGRYMCQVLLPGTPGAPKELTLNVLVPPDTPICKLQGKPEVKANVTLTCLSSAGKPVPKYKWSKTSPTSEFFFSPMLNEVAGTLKLNNLSSNMSGKYECTASNSAGEAKCYINLEVVTSSNAGVIAGATVGALVGLILIILVIFFLWTRRRKDAEEDLANDIKEDAQAPKRVSWAKSGTGSDIISRNGTLSSFRSSPLPHDTHDHFRHLYPITQPTSDTASIITGSTSYRPQPAGLASTPEHTLPGYNNNNTAAATTTTAAATTNTVPRNPPAPASSNGGSLPRTEALQPPTSHYTPTPSGVSAANLSRMG</sequence>
<dbReference type="GO" id="GO:0007156">
    <property type="term" value="P:homophilic cell adhesion via plasma membrane adhesion molecules"/>
    <property type="evidence" value="ECO:0007669"/>
    <property type="project" value="TreeGrafter"/>
</dbReference>
<feature type="domain" description="Ig-like" evidence="10">
    <location>
        <begin position="109"/>
        <end position="207"/>
    </location>
</feature>
<comment type="subcellular location">
    <subcellularLocation>
        <location evidence="1">Membrane</location>
        <topology evidence="1">Single-pass type I membrane protein</topology>
    </subcellularLocation>
</comment>
<dbReference type="Pfam" id="PF13927">
    <property type="entry name" value="Ig_3"/>
    <property type="match status" value="1"/>
</dbReference>
<feature type="region of interest" description="Disordered" evidence="8">
    <location>
        <begin position="278"/>
        <end position="297"/>
    </location>
</feature>
<evidence type="ECO:0000313" key="12">
    <source>
        <dbReference type="Proteomes" id="UP001274896"/>
    </source>
</evidence>
<evidence type="ECO:0000313" key="11">
    <source>
        <dbReference type="EMBL" id="KAK3522007.1"/>
    </source>
</evidence>
<keyword evidence="5 9" id="KW-0472">Membrane</keyword>
<feature type="region of interest" description="Disordered" evidence="8">
    <location>
        <begin position="312"/>
        <end position="403"/>
    </location>
</feature>
<dbReference type="EMBL" id="JAUCMX010000015">
    <property type="protein sequence ID" value="KAK3522007.1"/>
    <property type="molecule type" value="Genomic_DNA"/>
</dbReference>
<dbReference type="Proteomes" id="UP001274896">
    <property type="component" value="Unassembled WGS sequence"/>
</dbReference>
<dbReference type="AlphaFoldDB" id="A0AAE0QJW4"/>
<dbReference type="PROSITE" id="PS50835">
    <property type="entry name" value="IG_LIKE"/>
    <property type="match status" value="1"/>
</dbReference>
<keyword evidence="2 9" id="KW-0812">Transmembrane</keyword>
<keyword evidence="3" id="KW-0732">Signal</keyword>
<dbReference type="Gene3D" id="2.60.40.10">
    <property type="entry name" value="Immunoglobulins"/>
    <property type="match status" value="2"/>
</dbReference>
<dbReference type="PANTHER" id="PTHR44549">
    <property type="entry name" value="ENDOTHELIAL CELL-SELECTIVE ADHESION MOLECULE"/>
    <property type="match status" value="1"/>
</dbReference>
<dbReference type="InterPro" id="IPR042757">
    <property type="entry name" value="ESAM"/>
</dbReference>
<evidence type="ECO:0000259" key="10">
    <source>
        <dbReference type="PROSITE" id="PS50835"/>
    </source>
</evidence>
<dbReference type="SMART" id="SM00409">
    <property type="entry name" value="IG"/>
    <property type="match status" value="2"/>
</dbReference>
<organism evidence="11 12">
    <name type="scientific">Hemibagrus guttatus</name>
    <dbReference type="NCBI Taxonomy" id="175788"/>
    <lineage>
        <taxon>Eukaryota</taxon>
        <taxon>Metazoa</taxon>
        <taxon>Chordata</taxon>
        <taxon>Craniata</taxon>
        <taxon>Vertebrata</taxon>
        <taxon>Euteleostomi</taxon>
        <taxon>Actinopterygii</taxon>
        <taxon>Neopterygii</taxon>
        <taxon>Teleostei</taxon>
        <taxon>Ostariophysi</taxon>
        <taxon>Siluriformes</taxon>
        <taxon>Bagridae</taxon>
        <taxon>Hemibagrus</taxon>
    </lineage>
</organism>
<keyword evidence="12" id="KW-1185">Reference proteome</keyword>
<evidence type="ECO:0000256" key="5">
    <source>
        <dbReference type="ARBA" id="ARBA00023136"/>
    </source>
</evidence>
<evidence type="ECO:0000256" key="7">
    <source>
        <dbReference type="ARBA" id="ARBA00023319"/>
    </source>
</evidence>
<gene>
    <name evidence="11" type="ORF">QTP70_021398</name>
</gene>